<dbReference type="PANTHER" id="PTHR43701">
    <property type="entry name" value="MEMBRANE TRANSPORTER PROTEIN MJ0441-RELATED"/>
    <property type="match status" value="1"/>
</dbReference>
<keyword evidence="8" id="KW-1185">Reference proteome</keyword>
<dbReference type="OrthoDB" id="45564at2"/>
<feature type="transmembrane region" description="Helical" evidence="6">
    <location>
        <begin position="29"/>
        <end position="50"/>
    </location>
</feature>
<evidence type="ECO:0000313" key="7">
    <source>
        <dbReference type="EMBL" id="EHY89494.1"/>
    </source>
</evidence>
<dbReference type="InterPro" id="IPR051598">
    <property type="entry name" value="TSUP/Inactive_protease-like"/>
</dbReference>
<proteinExistence type="inferred from homology"/>
<keyword evidence="4 6" id="KW-1133">Transmembrane helix</keyword>
<evidence type="ECO:0000256" key="5">
    <source>
        <dbReference type="ARBA" id="ARBA00023136"/>
    </source>
</evidence>
<dbReference type="AlphaFoldDB" id="H8G8X8"/>
<feature type="transmembrane region" description="Helical" evidence="6">
    <location>
        <begin position="70"/>
        <end position="96"/>
    </location>
</feature>
<evidence type="ECO:0000256" key="1">
    <source>
        <dbReference type="ARBA" id="ARBA00004141"/>
    </source>
</evidence>
<dbReference type="PANTHER" id="PTHR43701:SF12">
    <property type="entry name" value="MEMBRANE TRANSPORTER PROTEIN YTNM-RELATED"/>
    <property type="match status" value="1"/>
</dbReference>
<feature type="transmembrane region" description="Helical" evidence="6">
    <location>
        <begin position="174"/>
        <end position="198"/>
    </location>
</feature>
<keyword evidence="5 6" id="KW-0472">Membrane</keyword>
<feature type="transmembrane region" description="Helical" evidence="6">
    <location>
        <begin position="204"/>
        <end position="225"/>
    </location>
</feature>
<organism evidence="7 8">
    <name type="scientific">Saccharomonospora azurea NA-128</name>
    <dbReference type="NCBI Taxonomy" id="882081"/>
    <lineage>
        <taxon>Bacteria</taxon>
        <taxon>Bacillati</taxon>
        <taxon>Actinomycetota</taxon>
        <taxon>Actinomycetes</taxon>
        <taxon>Pseudonocardiales</taxon>
        <taxon>Pseudonocardiaceae</taxon>
        <taxon>Saccharomonospora</taxon>
    </lineage>
</organism>
<dbReference type="InterPro" id="IPR002781">
    <property type="entry name" value="TM_pro_TauE-like"/>
</dbReference>
<comment type="similarity">
    <text evidence="2 6">Belongs to the 4-toluene sulfonate uptake permease (TSUP) (TC 2.A.102) family.</text>
</comment>
<evidence type="ECO:0000313" key="8">
    <source>
        <dbReference type="Proteomes" id="UP000004705"/>
    </source>
</evidence>
<dbReference type="RefSeq" id="WP_005442172.1">
    <property type="nucleotide sequence ID" value="NZ_CM001466.1"/>
</dbReference>
<dbReference type="Proteomes" id="UP000004705">
    <property type="component" value="Chromosome"/>
</dbReference>
<evidence type="ECO:0000256" key="6">
    <source>
        <dbReference type="RuleBase" id="RU363041"/>
    </source>
</evidence>
<sequence>MLTLLLVGLAGFLAQLVSGTLGMGYGMTATTALVVFGTAPAIASASAHFAQVGTSLASGVSHWRFRNVDWRAVGILAGPGSVGAVIGAVLLVSFSADFATGWMSVILFALGVYVLVRFAFLRVGKLITEKRPGVRFLAPLGLVAGFVDATGGGGWGPVATTTLLSSGRLEPRKVVGSVQMAEFAVTVSASLAFLAALSLHGMDFAVVAALLIGGVLAAPIGAVLTRRMPPRLLGTAAGGLIVLTNGWQLLGALGAAPVVIALVYVALTAFLVTALLAALRSMSEERRINALVGEDGVNAAAERARR</sequence>
<keyword evidence="3 6" id="KW-0812">Transmembrane</keyword>
<dbReference type="GO" id="GO:0005886">
    <property type="term" value="C:plasma membrane"/>
    <property type="evidence" value="ECO:0007669"/>
    <property type="project" value="UniProtKB-SubCell"/>
</dbReference>
<evidence type="ECO:0000256" key="3">
    <source>
        <dbReference type="ARBA" id="ARBA00022692"/>
    </source>
</evidence>
<reference evidence="7 8" key="1">
    <citation type="journal article" date="2012" name="Stand. Genomic Sci.">
        <title>Genome sequence of the soil bacterium Saccharomonospora azurea type strain (NA-128(T)).</title>
        <authorList>
            <person name="Klenk H.P."/>
            <person name="Held B."/>
            <person name="Lucas S."/>
            <person name="Lapidus A."/>
            <person name="Copeland A."/>
            <person name="Hammon N."/>
            <person name="Pitluck S."/>
            <person name="Goodwin L.A."/>
            <person name="Han C."/>
            <person name="Tapia R."/>
            <person name="Brambilla E.M."/>
            <person name="Potter G."/>
            <person name="Land M."/>
            <person name="Ivanova N."/>
            <person name="Rohde M."/>
            <person name="Goker M."/>
            <person name="Detter J.C."/>
            <person name="Kyrpides N.C."/>
            <person name="Woyke T."/>
        </authorList>
    </citation>
    <scope>NUCLEOTIDE SEQUENCE [LARGE SCALE GENOMIC DNA]</scope>
    <source>
        <strain evidence="7 8">NA-128</strain>
    </source>
</reference>
<keyword evidence="6" id="KW-1003">Cell membrane</keyword>
<dbReference type="HOGENOM" id="CLU_059164_1_0_11"/>
<accession>H8G8X8</accession>
<name>H8G8X8_9PSEU</name>
<feature type="transmembrane region" description="Helical" evidence="6">
    <location>
        <begin position="256"/>
        <end position="279"/>
    </location>
</feature>
<evidence type="ECO:0000256" key="2">
    <source>
        <dbReference type="ARBA" id="ARBA00009142"/>
    </source>
</evidence>
<feature type="transmembrane region" description="Helical" evidence="6">
    <location>
        <begin position="102"/>
        <end position="121"/>
    </location>
</feature>
<dbReference type="EMBL" id="CM001466">
    <property type="protein sequence ID" value="EHY89494.1"/>
    <property type="molecule type" value="Genomic_DNA"/>
</dbReference>
<comment type="subcellular location">
    <subcellularLocation>
        <location evidence="6">Cell membrane</location>
        <topology evidence="6">Multi-pass membrane protein</topology>
    </subcellularLocation>
    <subcellularLocation>
        <location evidence="1">Membrane</location>
        <topology evidence="1">Multi-pass membrane protein</topology>
    </subcellularLocation>
</comment>
<evidence type="ECO:0000256" key="4">
    <source>
        <dbReference type="ARBA" id="ARBA00022989"/>
    </source>
</evidence>
<dbReference type="Pfam" id="PF01925">
    <property type="entry name" value="TauE"/>
    <property type="match status" value="1"/>
</dbReference>
<protein>
    <recommendedName>
        <fullName evidence="6">Probable membrane transporter protein</fullName>
    </recommendedName>
</protein>
<gene>
    <name evidence="7" type="ORF">SacazDRAFT_02600</name>
</gene>